<gene>
    <name evidence="1" type="ORF">BpHYR1_031628</name>
</gene>
<dbReference type="AlphaFoldDB" id="A0A3M7S4N1"/>
<organism evidence="1 2">
    <name type="scientific">Brachionus plicatilis</name>
    <name type="common">Marine rotifer</name>
    <name type="synonym">Brachionus muelleri</name>
    <dbReference type="NCBI Taxonomy" id="10195"/>
    <lineage>
        <taxon>Eukaryota</taxon>
        <taxon>Metazoa</taxon>
        <taxon>Spiralia</taxon>
        <taxon>Gnathifera</taxon>
        <taxon>Rotifera</taxon>
        <taxon>Eurotatoria</taxon>
        <taxon>Monogononta</taxon>
        <taxon>Pseudotrocha</taxon>
        <taxon>Ploima</taxon>
        <taxon>Brachionidae</taxon>
        <taxon>Brachionus</taxon>
    </lineage>
</organism>
<comment type="caution">
    <text evidence="1">The sequence shown here is derived from an EMBL/GenBank/DDBJ whole genome shotgun (WGS) entry which is preliminary data.</text>
</comment>
<dbReference type="Proteomes" id="UP000276133">
    <property type="component" value="Unassembled WGS sequence"/>
</dbReference>
<evidence type="ECO:0000313" key="2">
    <source>
        <dbReference type="Proteomes" id="UP000276133"/>
    </source>
</evidence>
<accession>A0A3M7S4N1</accession>
<proteinExistence type="predicted"/>
<reference evidence="1 2" key="1">
    <citation type="journal article" date="2018" name="Sci. Rep.">
        <title>Genomic signatures of local adaptation to the degree of environmental predictability in rotifers.</title>
        <authorList>
            <person name="Franch-Gras L."/>
            <person name="Hahn C."/>
            <person name="Garcia-Roger E.M."/>
            <person name="Carmona M.J."/>
            <person name="Serra M."/>
            <person name="Gomez A."/>
        </authorList>
    </citation>
    <scope>NUCLEOTIDE SEQUENCE [LARGE SCALE GENOMIC DNA]</scope>
    <source>
        <strain evidence="1">HYR1</strain>
    </source>
</reference>
<evidence type="ECO:0000313" key="1">
    <source>
        <dbReference type="EMBL" id="RNA30722.1"/>
    </source>
</evidence>
<keyword evidence="2" id="KW-1185">Reference proteome</keyword>
<sequence length="165" mass="20402">MEYSEHHEHDLNKIFLKRCLFSRERCKIGFVEIVCRRVSFQIFLKKNFWYWKLVFFSNFNFCVEKKSFCAERFEIVLNVFVKIFFSISFSKRLWSIFRYHLDLVFVGETKLGQLDIRMFDIKKYARFRPMLGSDLRLETLEQLYMKHKIFFMKQLKNKPREKDTL</sequence>
<name>A0A3M7S4N1_BRAPC</name>
<protein>
    <submittedName>
        <fullName evidence="1">Uncharacterized protein</fullName>
    </submittedName>
</protein>
<dbReference type="EMBL" id="REGN01002049">
    <property type="protein sequence ID" value="RNA30722.1"/>
    <property type="molecule type" value="Genomic_DNA"/>
</dbReference>